<evidence type="ECO:0000313" key="3">
    <source>
        <dbReference type="EMBL" id="MZQ88359.1"/>
    </source>
</evidence>
<dbReference type="InterPro" id="IPR001296">
    <property type="entry name" value="Glyco_trans_1"/>
</dbReference>
<evidence type="ECO:0000259" key="1">
    <source>
        <dbReference type="Pfam" id="PF00534"/>
    </source>
</evidence>
<evidence type="ECO:0000313" key="4">
    <source>
        <dbReference type="Proteomes" id="UP000477083"/>
    </source>
</evidence>
<reference evidence="3 4" key="1">
    <citation type="submission" date="2020-01" db="EMBL/GenBank/DDBJ databases">
        <title>Frigidibacter albus SP32T (=CGMCC 1.13995T).</title>
        <authorList>
            <person name="Liao X."/>
        </authorList>
    </citation>
    <scope>NUCLEOTIDE SEQUENCE [LARGE SCALE GENOMIC DNA]</scope>
    <source>
        <strain evidence="3 4">SP32</strain>
    </source>
</reference>
<dbReference type="EMBL" id="WWNR01000002">
    <property type="protein sequence ID" value="MZQ88359.1"/>
    <property type="molecule type" value="Genomic_DNA"/>
</dbReference>
<dbReference type="InterPro" id="IPR028098">
    <property type="entry name" value="Glyco_trans_4-like_N"/>
</dbReference>
<feature type="domain" description="Glycosyltransferase subfamily 4-like N-terminal" evidence="2">
    <location>
        <begin position="15"/>
        <end position="163"/>
    </location>
</feature>
<dbReference type="PANTHER" id="PTHR45947:SF3">
    <property type="entry name" value="SULFOQUINOVOSYL TRANSFERASE SQD2"/>
    <property type="match status" value="1"/>
</dbReference>
<name>A0A6L8VGC3_9RHOB</name>
<dbReference type="GO" id="GO:0016757">
    <property type="term" value="F:glycosyltransferase activity"/>
    <property type="evidence" value="ECO:0007669"/>
    <property type="project" value="InterPro"/>
</dbReference>
<dbReference type="Gene3D" id="3.40.50.2000">
    <property type="entry name" value="Glycogen Phosphorylase B"/>
    <property type="match status" value="2"/>
</dbReference>
<keyword evidence="3" id="KW-0808">Transferase</keyword>
<dbReference type="PANTHER" id="PTHR45947">
    <property type="entry name" value="SULFOQUINOVOSYL TRANSFERASE SQD2"/>
    <property type="match status" value="1"/>
</dbReference>
<dbReference type="Pfam" id="PF13579">
    <property type="entry name" value="Glyco_trans_4_4"/>
    <property type="match status" value="1"/>
</dbReference>
<keyword evidence="4" id="KW-1185">Reference proteome</keyword>
<accession>A0A6L8VGC3</accession>
<protein>
    <submittedName>
        <fullName evidence="3">Glycosyltransferase</fullName>
    </submittedName>
</protein>
<feature type="domain" description="Glycosyl transferase family 1" evidence="1">
    <location>
        <begin position="206"/>
        <end position="363"/>
    </location>
</feature>
<dbReference type="AlphaFoldDB" id="A0A6L8VGC3"/>
<sequence length="393" mass="42446">MRILHLLASVDPADGGPVEYARIVAAEHAKAGHESVFVTLDAPDAACVRDFPFTVHGTGPVAGFLKSTPRFAKTVAQLAPQSDAAVVHGLWTHASIGAHDAMKTANLPWVIFSHGMLDPYFRSAKPVKHWVKQVYWLLWQGRMLSDAAAVMFTCTEEQRLAQGAFAGHQNYPARVVAFCAADQRLDPESVAAARSSLVTALPMVAERPYWLFLSRIHPKKAVDTLISAYARLAQRPDCPDLVIAGPDSVGWQATLERLAETEGVARRVHFPGMVRGATKSAAFAGAEAFVLPSHQENFGLVVAEALSVGTPVLVSDKVNIWPEVVQAGAGMAEPDTLDGTERLLRRFLDLSADERSAMKAQARPCYDVNFSAHAAAGDLLAVLQEVSQAKARR</sequence>
<dbReference type="OrthoDB" id="9790710at2"/>
<dbReference type="Proteomes" id="UP000477083">
    <property type="component" value="Unassembled WGS sequence"/>
</dbReference>
<dbReference type="Pfam" id="PF00534">
    <property type="entry name" value="Glycos_transf_1"/>
    <property type="match status" value="1"/>
</dbReference>
<dbReference type="SUPFAM" id="SSF53756">
    <property type="entry name" value="UDP-Glycosyltransferase/glycogen phosphorylase"/>
    <property type="match status" value="1"/>
</dbReference>
<evidence type="ECO:0000259" key="2">
    <source>
        <dbReference type="Pfam" id="PF13579"/>
    </source>
</evidence>
<organism evidence="3 4">
    <name type="scientific">Frigidibacter albus</name>
    <dbReference type="NCBI Taxonomy" id="1465486"/>
    <lineage>
        <taxon>Bacteria</taxon>
        <taxon>Pseudomonadati</taxon>
        <taxon>Pseudomonadota</taxon>
        <taxon>Alphaproteobacteria</taxon>
        <taxon>Rhodobacterales</taxon>
        <taxon>Paracoccaceae</taxon>
        <taxon>Frigidibacter</taxon>
    </lineage>
</organism>
<gene>
    <name evidence="3" type="ORF">GS660_04505</name>
</gene>
<dbReference type="InterPro" id="IPR050194">
    <property type="entry name" value="Glycosyltransferase_grp1"/>
</dbReference>
<dbReference type="RefSeq" id="WP_161343822.1">
    <property type="nucleotide sequence ID" value="NZ_BMGW01000002.1"/>
</dbReference>
<proteinExistence type="predicted"/>
<comment type="caution">
    <text evidence="3">The sequence shown here is derived from an EMBL/GenBank/DDBJ whole genome shotgun (WGS) entry which is preliminary data.</text>
</comment>